<gene>
    <name evidence="1" type="ORF">DY000_02007452</name>
</gene>
<evidence type="ECO:0000313" key="2">
    <source>
        <dbReference type="Proteomes" id="UP000266723"/>
    </source>
</evidence>
<dbReference type="EMBL" id="QGKV02000832">
    <property type="protein sequence ID" value="KAF3545940.1"/>
    <property type="molecule type" value="Genomic_DNA"/>
</dbReference>
<name>A0ABQ7C2N0_BRACR</name>
<proteinExistence type="predicted"/>
<protein>
    <submittedName>
        <fullName evidence="1">Uncharacterized protein</fullName>
    </submittedName>
</protein>
<evidence type="ECO:0000313" key="1">
    <source>
        <dbReference type="EMBL" id="KAF3545940.1"/>
    </source>
</evidence>
<sequence>MNEQRICSFDGVTSADASSGEEVVIGRLTIQKLRAELEVTRIRDRERVVELEATNKKLRMTSLECRAIAKEYSSLLGSLKDKWKSKKLEEMVEIHLQEVTANIFLTEITEGGLQAAGELQRLNENDIEFDTDFALATVSDQVLNELNLLQIFEESMTQGDLPSSRVANDEGKGKFMQVHLWYYRNV</sequence>
<accession>A0ABQ7C2N0</accession>
<comment type="caution">
    <text evidence="1">The sequence shown here is derived from an EMBL/GenBank/DDBJ whole genome shotgun (WGS) entry which is preliminary data.</text>
</comment>
<dbReference type="Proteomes" id="UP000266723">
    <property type="component" value="Unassembled WGS sequence"/>
</dbReference>
<keyword evidence="2" id="KW-1185">Reference proteome</keyword>
<organism evidence="1 2">
    <name type="scientific">Brassica cretica</name>
    <name type="common">Mustard</name>
    <dbReference type="NCBI Taxonomy" id="69181"/>
    <lineage>
        <taxon>Eukaryota</taxon>
        <taxon>Viridiplantae</taxon>
        <taxon>Streptophyta</taxon>
        <taxon>Embryophyta</taxon>
        <taxon>Tracheophyta</taxon>
        <taxon>Spermatophyta</taxon>
        <taxon>Magnoliopsida</taxon>
        <taxon>eudicotyledons</taxon>
        <taxon>Gunneridae</taxon>
        <taxon>Pentapetalae</taxon>
        <taxon>rosids</taxon>
        <taxon>malvids</taxon>
        <taxon>Brassicales</taxon>
        <taxon>Brassicaceae</taxon>
        <taxon>Brassiceae</taxon>
        <taxon>Brassica</taxon>
    </lineage>
</organism>
<reference evidence="1 2" key="1">
    <citation type="journal article" date="2020" name="BMC Genomics">
        <title>Intraspecific diversification of the crop wild relative Brassica cretica Lam. using demographic model selection.</title>
        <authorList>
            <person name="Kioukis A."/>
            <person name="Michalopoulou V.A."/>
            <person name="Briers L."/>
            <person name="Pirintsos S."/>
            <person name="Studholme D.J."/>
            <person name="Pavlidis P."/>
            <person name="Sarris P.F."/>
        </authorList>
    </citation>
    <scope>NUCLEOTIDE SEQUENCE [LARGE SCALE GENOMIC DNA]</scope>
    <source>
        <strain evidence="2">cv. PFS-1207/04</strain>
    </source>
</reference>